<dbReference type="Proteomes" id="UP000638043">
    <property type="component" value="Unassembled WGS sequence"/>
</dbReference>
<accession>A0ABQ2MXC3</accession>
<protein>
    <recommendedName>
        <fullName evidence="3">Ribbon-helix-helix protein CopG domain-containing protein</fullName>
    </recommendedName>
</protein>
<proteinExistence type="predicted"/>
<dbReference type="EMBL" id="BMMQ01000001">
    <property type="protein sequence ID" value="GGO59158.1"/>
    <property type="molecule type" value="Genomic_DNA"/>
</dbReference>
<reference evidence="2" key="1">
    <citation type="journal article" date="2019" name="Int. J. Syst. Evol. Microbiol.">
        <title>The Global Catalogue of Microorganisms (GCM) 10K type strain sequencing project: providing services to taxonomists for standard genome sequencing and annotation.</title>
        <authorList>
            <consortium name="The Broad Institute Genomics Platform"/>
            <consortium name="The Broad Institute Genome Sequencing Center for Infectious Disease"/>
            <person name="Wu L."/>
            <person name="Ma J."/>
        </authorList>
    </citation>
    <scope>NUCLEOTIDE SEQUENCE [LARGE SCALE GENOMIC DNA]</scope>
    <source>
        <strain evidence="2">CGMCC 4.7181</strain>
    </source>
</reference>
<evidence type="ECO:0008006" key="3">
    <source>
        <dbReference type="Google" id="ProtNLM"/>
    </source>
</evidence>
<evidence type="ECO:0000313" key="2">
    <source>
        <dbReference type="Proteomes" id="UP000638043"/>
    </source>
</evidence>
<evidence type="ECO:0000313" key="1">
    <source>
        <dbReference type="EMBL" id="GGO59158.1"/>
    </source>
</evidence>
<name>A0ABQ2MXC3_9MICO</name>
<comment type="caution">
    <text evidence="1">The sequence shown here is derived from an EMBL/GenBank/DDBJ whole genome shotgun (WGS) entry which is preliminary data.</text>
</comment>
<organism evidence="1 2">
    <name type="scientific">Microbacterium nanhaiense</name>
    <dbReference type="NCBI Taxonomy" id="1301026"/>
    <lineage>
        <taxon>Bacteria</taxon>
        <taxon>Bacillati</taxon>
        <taxon>Actinomycetota</taxon>
        <taxon>Actinomycetes</taxon>
        <taxon>Micrococcales</taxon>
        <taxon>Microbacteriaceae</taxon>
        <taxon>Microbacterium</taxon>
    </lineage>
</organism>
<dbReference type="RefSeq" id="WP_188699443.1">
    <property type="nucleotide sequence ID" value="NZ_BMMQ01000001.1"/>
</dbReference>
<sequence length="45" mass="5261">MAETPIRKIRIDDDTWQKLANEAATMREPVSALIRRILITHTEQK</sequence>
<keyword evidence="2" id="KW-1185">Reference proteome</keyword>
<gene>
    <name evidence="1" type="ORF">GCM10010910_01460</name>
</gene>